<organism evidence="4 5">
    <name type="scientific">Dehalobacter restrictus</name>
    <dbReference type="NCBI Taxonomy" id="55583"/>
    <lineage>
        <taxon>Bacteria</taxon>
        <taxon>Bacillati</taxon>
        <taxon>Bacillota</taxon>
        <taxon>Clostridia</taxon>
        <taxon>Eubacteriales</taxon>
        <taxon>Desulfitobacteriaceae</taxon>
        <taxon>Dehalobacter</taxon>
    </lineage>
</organism>
<feature type="domain" description="Methyltransferase" evidence="3">
    <location>
        <begin position="35"/>
        <end position="125"/>
    </location>
</feature>
<accession>A0A857DJ16</accession>
<dbReference type="PANTHER" id="PTHR43861">
    <property type="entry name" value="TRANS-ACONITATE 2-METHYLTRANSFERASE-RELATED"/>
    <property type="match status" value="1"/>
</dbReference>
<keyword evidence="2 4" id="KW-0808">Transferase</keyword>
<dbReference type="RefSeq" id="WP_019226264.1">
    <property type="nucleotide sequence ID" value="NZ_CP046996.1"/>
</dbReference>
<dbReference type="InterPro" id="IPR029063">
    <property type="entry name" value="SAM-dependent_MTases_sf"/>
</dbReference>
<dbReference type="Gene3D" id="1.10.150.290">
    <property type="entry name" value="S-adenosyl-L-methionine-dependent methyltransferases"/>
    <property type="match status" value="1"/>
</dbReference>
<dbReference type="Gene3D" id="3.40.50.150">
    <property type="entry name" value="Vaccinia Virus protein VP39"/>
    <property type="match status" value="1"/>
</dbReference>
<gene>
    <name evidence="4" type="ORF">GQ588_08730</name>
</gene>
<evidence type="ECO:0000313" key="5">
    <source>
        <dbReference type="Proteomes" id="UP000430508"/>
    </source>
</evidence>
<dbReference type="CDD" id="cd02440">
    <property type="entry name" value="AdoMet_MTases"/>
    <property type="match status" value="1"/>
</dbReference>
<protein>
    <submittedName>
        <fullName evidence="4">Methyltransferase domain-containing protein</fullName>
    </submittedName>
</protein>
<dbReference type="InterPro" id="IPR023149">
    <property type="entry name" value="Trans_acon_MeTrfase_C"/>
</dbReference>
<dbReference type="InterPro" id="IPR041698">
    <property type="entry name" value="Methyltransf_25"/>
</dbReference>
<dbReference type="EMBL" id="CP046996">
    <property type="protein sequence ID" value="QHA00711.1"/>
    <property type="molecule type" value="Genomic_DNA"/>
</dbReference>
<evidence type="ECO:0000313" key="4">
    <source>
        <dbReference type="EMBL" id="QHA00711.1"/>
    </source>
</evidence>
<dbReference type="GO" id="GO:0032259">
    <property type="term" value="P:methylation"/>
    <property type="evidence" value="ECO:0007669"/>
    <property type="project" value="UniProtKB-KW"/>
</dbReference>
<proteinExistence type="predicted"/>
<dbReference type="AlphaFoldDB" id="A0A857DJ16"/>
<dbReference type="Proteomes" id="UP000430508">
    <property type="component" value="Chromosome"/>
</dbReference>
<sequence>MADWNPEAYLKFEKERSKPSRDLVSRIKLEQPENILDVGCGPGNSTRILAERWKNAAITAIDNSHAMLEIAKATNPSVCWLLRDAGRDISDLGQFDLIFSNAVFQWIPDNDLLISRLFAMLKPRGILAVQVPFVNEMLIHQLLLDLVSSAKWSGYFNHIAIPYKVHTPEYYYDILCELTPEIELWETRYYHLMNSYDDILDLYRSTGLRPYLDCLHEDKKQKEFESDLMLEIMKYYAGSKDGKILFTFDRVFFTATR</sequence>
<evidence type="ECO:0000259" key="3">
    <source>
        <dbReference type="Pfam" id="PF13649"/>
    </source>
</evidence>
<dbReference type="PANTHER" id="PTHR43861:SF1">
    <property type="entry name" value="TRANS-ACONITATE 2-METHYLTRANSFERASE"/>
    <property type="match status" value="1"/>
</dbReference>
<dbReference type="SUPFAM" id="SSF53335">
    <property type="entry name" value="S-adenosyl-L-methionine-dependent methyltransferases"/>
    <property type="match status" value="1"/>
</dbReference>
<name>A0A857DJ16_9FIRM</name>
<dbReference type="GO" id="GO:0030798">
    <property type="term" value="F:trans-aconitate 2-methyltransferase activity"/>
    <property type="evidence" value="ECO:0007669"/>
    <property type="project" value="InterPro"/>
</dbReference>
<reference evidence="4 5" key="1">
    <citation type="submission" date="2019-12" db="EMBL/GenBank/DDBJ databases">
        <title>Sequence classification of anaerobic respiratory reductive dehalogenases: First we see many, then we see few.</title>
        <authorList>
            <person name="Molenda O."/>
            <person name="Puentes Jacome L.A."/>
            <person name="Cao X."/>
            <person name="Nesbo C.L."/>
            <person name="Tang S."/>
            <person name="Morson N."/>
            <person name="Patron J."/>
            <person name="Lomheim L."/>
            <person name="Wishart D.S."/>
            <person name="Edwards E.A."/>
        </authorList>
    </citation>
    <scope>NUCLEOTIDE SEQUENCE [LARGE SCALE GENOMIC DNA]</scope>
    <source>
        <strain evidence="4 5">12DCA</strain>
    </source>
</reference>
<dbReference type="Pfam" id="PF13649">
    <property type="entry name" value="Methyltransf_25"/>
    <property type="match status" value="1"/>
</dbReference>
<evidence type="ECO:0000256" key="1">
    <source>
        <dbReference type="ARBA" id="ARBA00022603"/>
    </source>
</evidence>
<evidence type="ECO:0000256" key="2">
    <source>
        <dbReference type="ARBA" id="ARBA00022679"/>
    </source>
</evidence>
<keyword evidence="1 4" id="KW-0489">Methyltransferase</keyword>